<protein>
    <submittedName>
        <fullName evidence="2">Uncharacterized protein</fullName>
    </submittedName>
</protein>
<feature type="compositionally biased region" description="Low complexity" evidence="1">
    <location>
        <begin position="456"/>
        <end position="467"/>
    </location>
</feature>
<feature type="region of interest" description="Disordered" evidence="1">
    <location>
        <begin position="553"/>
        <end position="717"/>
    </location>
</feature>
<feature type="compositionally biased region" description="Low complexity" evidence="1">
    <location>
        <begin position="395"/>
        <end position="406"/>
    </location>
</feature>
<accession>A0A6A6FPV8</accession>
<feature type="compositionally biased region" description="Basic and acidic residues" evidence="1">
    <location>
        <begin position="590"/>
        <end position="616"/>
    </location>
</feature>
<feature type="compositionally biased region" description="Polar residues" evidence="1">
    <location>
        <begin position="430"/>
        <end position="450"/>
    </location>
</feature>
<feature type="compositionally biased region" description="Basic and acidic residues" evidence="1">
    <location>
        <begin position="573"/>
        <end position="582"/>
    </location>
</feature>
<gene>
    <name evidence="2" type="ORF">CERZMDRAFT_94897</name>
</gene>
<dbReference type="OrthoDB" id="4207369at2759"/>
<feature type="compositionally biased region" description="Basic and acidic residues" evidence="1">
    <location>
        <begin position="290"/>
        <end position="303"/>
    </location>
</feature>
<feature type="compositionally biased region" description="Low complexity" evidence="1">
    <location>
        <begin position="960"/>
        <end position="985"/>
    </location>
</feature>
<feature type="compositionally biased region" description="Basic residues" evidence="1">
    <location>
        <begin position="1090"/>
        <end position="1101"/>
    </location>
</feature>
<dbReference type="EMBL" id="ML992666">
    <property type="protein sequence ID" value="KAF2215492.1"/>
    <property type="molecule type" value="Genomic_DNA"/>
</dbReference>
<feature type="compositionally biased region" description="Basic and acidic residues" evidence="1">
    <location>
        <begin position="255"/>
        <end position="265"/>
    </location>
</feature>
<sequence length="1101" mass="118940">MDVDATSILDIHTAPPAVVLTASMRSDTDSAAAAASAQLEWDMNDAAALAPDHVHIAKVQRAWERKPASPFARRRFKAGKIMKRMGGAHAPAGMFNVHIRQPAQTGILEGTPLKAVKKMRVGNGAAETASSIVSNWDGRGSPQNRRIVTRSSRGIEDLVALSEEEEGRGLSMDDMDVTALVADGALGSETHDDPNGTTVEIFDESGVKMDLASDDADDDEWTDESDAATDSEDVVDTPDRLDTTLQRDALRLDQEISTTARKESLGESDVDDDATEVDDEEESARGWQMLREELPEERRKEAKSLGIPLDEYLRRYSPSSQTSCSPEVKDRDTTNQRNYSGSVDATDRLSAALSTTQTMLPTGFVSPAVSRRRPISQVKAQNAGRRRTLPKDFAARQAAAQDDAQATSSEYDGNISEEQHDSPLEETCILTPQQAYIKQQRQTTSGQADSMESIERLPSPRSSPSSRAQHDSATARFSSPAPTIAGSHPRLPLRRSPRRQSSSPFKRKSILKSAQKPHLVAFTPIKRPERISVYESSSPLPFVPSGIAIGDVEPDRVARSSSAPPEEPQISPRRHEQPRISDDTALLEAFLKRASESKSGKRVSDTSKQETFERQVEGSVVAPALASSPIEHVAPKSKHVLGDLDPNSPSPRKTSATQRDALHDEQSELRLEHAQDPISDHPEEDELATETTHRPRTAASRKSGRTKKKPEILSASTYSGPAKISIRGRSDGVVLKQTEAQKVAIETRKNTQGNKKGAVMPLVRLKTLREEAEALAWRSPELGSELLEVEKPPGRRGIRWSETLVSFYAGEEPEISMMTEDPSLDPLSIQDDTMTGIETGVVTEAPPASETPSKPRMRRLKPSRTASTPVKPPFVAGPSPAAVDAEAEMASTKERKPKSSTSVKRQVSRIATPAKPRRISPAKSHNDDTVMADGEVPQAITASDVPSSVNDRTPATAKRSIPIPSSKSKTPVTRLPAPAAALPMAGKENNLIASPPKKRMTKTSAHAAAAPMKLGESDEPRSLAPAPKFDIKKTSNGRSGDDGASVISSPPKKSARVLPGRGVVGGNSLAVAVGIAEHDSQNGEMSLKSPAKKRPSRKLIS</sequence>
<feature type="region of interest" description="Disordered" evidence="1">
    <location>
        <begin position="212"/>
        <end position="241"/>
    </location>
</feature>
<feature type="compositionally biased region" description="Acidic residues" evidence="1">
    <location>
        <begin position="212"/>
        <end position="236"/>
    </location>
</feature>
<reference evidence="2" key="1">
    <citation type="journal article" date="2020" name="Stud. Mycol.">
        <title>101 Dothideomycetes genomes: a test case for predicting lifestyles and emergence of pathogens.</title>
        <authorList>
            <person name="Haridas S."/>
            <person name="Albert R."/>
            <person name="Binder M."/>
            <person name="Bloem J."/>
            <person name="Labutti K."/>
            <person name="Salamov A."/>
            <person name="Andreopoulos B."/>
            <person name="Baker S."/>
            <person name="Barry K."/>
            <person name="Bills G."/>
            <person name="Bluhm B."/>
            <person name="Cannon C."/>
            <person name="Castanera R."/>
            <person name="Culley D."/>
            <person name="Daum C."/>
            <person name="Ezra D."/>
            <person name="Gonzalez J."/>
            <person name="Henrissat B."/>
            <person name="Kuo A."/>
            <person name="Liang C."/>
            <person name="Lipzen A."/>
            <person name="Lutzoni F."/>
            <person name="Magnuson J."/>
            <person name="Mondo S."/>
            <person name="Nolan M."/>
            <person name="Ohm R."/>
            <person name="Pangilinan J."/>
            <person name="Park H.-J."/>
            <person name="Ramirez L."/>
            <person name="Alfaro M."/>
            <person name="Sun H."/>
            <person name="Tritt A."/>
            <person name="Yoshinaga Y."/>
            <person name="Zwiers L.-H."/>
            <person name="Turgeon B."/>
            <person name="Goodwin S."/>
            <person name="Spatafora J."/>
            <person name="Crous P."/>
            <person name="Grigoriev I."/>
        </authorList>
    </citation>
    <scope>NUCLEOTIDE SEQUENCE</scope>
    <source>
        <strain evidence="2">SCOH1-5</strain>
    </source>
</reference>
<proteinExistence type="predicted"/>
<organism evidence="2 3">
    <name type="scientific">Cercospora zeae-maydis SCOH1-5</name>
    <dbReference type="NCBI Taxonomy" id="717836"/>
    <lineage>
        <taxon>Eukaryota</taxon>
        <taxon>Fungi</taxon>
        <taxon>Dikarya</taxon>
        <taxon>Ascomycota</taxon>
        <taxon>Pezizomycotina</taxon>
        <taxon>Dothideomycetes</taxon>
        <taxon>Dothideomycetidae</taxon>
        <taxon>Mycosphaerellales</taxon>
        <taxon>Mycosphaerellaceae</taxon>
        <taxon>Cercospora</taxon>
    </lineage>
</organism>
<evidence type="ECO:0000313" key="3">
    <source>
        <dbReference type="Proteomes" id="UP000799539"/>
    </source>
</evidence>
<feature type="compositionally biased region" description="Polar residues" evidence="1">
    <location>
        <begin position="940"/>
        <end position="953"/>
    </location>
</feature>
<name>A0A6A6FPV8_9PEZI</name>
<feature type="region of interest" description="Disordered" evidence="1">
    <location>
        <begin position="364"/>
        <end position="530"/>
    </location>
</feature>
<feature type="region of interest" description="Disordered" evidence="1">
    <location>
        <begin position="1077"/>
        <end position="1101"/>
    </location>
</feature>
<feature type="region of interest" description="Disordered" evidence="1">
    <location>
        <begin position="255"/>
        <end position="343"/>
    </location>
</feature>
<evidence type="ECO:0000256" key="1">
    <source>
        <dbReference type="SAM" id="MobiDB-lite"/>
    </source>
</evidence>
<feature type="compositionally biased region" description="Basic and acidic residues" evidence="1">
    <location>
        <begin position="660"/>
        <end position="681"/>
    </location>
</feature>
<dbReference type="AlphaFoldDB" id="A0A6A6FPV8"/>
<evidence type="ECO:0000313" key="2">
    <source>
        <dbReference type="EMBL" id="KAF2215492.1"/>
    </source>
</evidence>
<feature type="compositionally biased region" description="Acidic residues" evidence="1">
    <location>
        <begin position="266"/>
        <end position="282"/>
    </location>
</feature>
<dbReference type="Proteomes" id="UP000799539">
    <property type="component" value="Unassembled WGS sequence"/>
</dbReference>
<feature type="region of interest" description="Disordered" evidence="1">
    <location>
        <begin position="841"/>
        <end position="1063"/>
    </location>
</feature>
<feature type="compositionally biased region" description="Polar residues" evidence="1">
    <location>
        <begin position="471"/>
        <end position="481"/>
    </location>
</feature>
<keyword evidence="3" id="KW-1185">Reference proteome</keyword>